<evidence type="ECO:0000256" key="3">
    <source>
        <dbReference type="ARBA" id="ARBA00023274"/>
    </source>
</evidence>
<protein>
    <recommendedName>
        <fullName evidence="4 6">50S ribosomal protein L17</fullName>
    </recommendedName>
</protein>
<evidence type="ECO:0000256" key="6">
    <source>
        <dbReference type="RuleBase" id="RU000661"/>
    </source>
</evidence>
<dbReference type="Gene3D" id="3.90.1030.10">
    <property type="entry name" value="Ribosomal protein L17"/>
    <property type="match status" value="1"/>
</dbReference>
<evidence type="ECO:0000256" key="7">
    <source>
        <dbReference type="SAM" id="MobiDB-lite"/>
    </source>
</evidence>
<feature type="region of interest" description="Disordered" evidence="7">
    <location>
        <begin position="126"/>
        <end position="164"/>
    </location>
</feature>
<accession>A0A1F7JCG9</accession>
<dbReference type="InterPro" id="IPR000456">
    <property type="entry name" value="Ribosomal_bL17"/>
</dbReference>
<keyword evidence="3 5" id="KW-0687">Ribonucleoprotein</keyword>
<evidence type="ECO:0000256" key="5">
    <source>
        <dbReference type="RuleBase" id="RU000660"/>
    </source>
</evidence>
<dbReference type="InterPro" id="IPR036373">
    <property type="entry name" value="Ribosomal_bL17_sf"/>
</dbReference>
<dbReference type="GO" id="GO:0003735">
    <property type="term" value="F:structural constituent of ribosome"/>
    <property type="evidence" value="ECO:0007669"/>
    <property type="project" value="InterPro"/>
</dbReference>
<evidence type="ECO:0000256" key="4">
    <source>
        <dbReference type="ARBA" id="ARBA00035494"/>
    </source>
</evidence>
<evidence type="ECO:0000256" key="1">
    <source>
        <dbReference type="ARBA" id="ARBA00008777"/>
    </source>
</evidence>
<dbReference type="PANTHER" id="PTHR14413">
    <property type="entry name" value="RIBOSOMAL PROTEIN L17"/>
    <property type="match status" value="1"/>
</dbReference>
<dbReference type="GO" id="GO:0006412">
    <property type="term" value="P:translation"/>
    <property type="evidence" value="ECO:0007669"/>
    <property type="project" value="InterPro"/>
</dbReference>
<organism evidence="8 9">
    <name type="scientific">Candidatus Roizmanbacteria bacterium RIFCSPLOWO2_02_FULL_36_11</name>
    <dbReference type="NCBI Taxonomy" id="1802071"/>
    <lineage>
        <taxon>Bacteria</taxon>
        <taxon>Candidatus Roizmaniibacteriota</taxon>
    </lineage>
</organism>
<dbReference type="GO" id="GO:0022625">
    <property type="term" value="C:cytosolic large ribosomal subunit"/>
    <property type="evidence" value="ECO:0007669"/>
    <property type="project" value="TreeGrafter"/>
</dbReference>
<dbReference type="SUPFAM" id="SSF64263">
    <property type="entry name" value="Prokaryotic ribosomal protein L17"/>
    <property type="match status" value="1"/>
</dbReference>
<dbReference type="AlphaFoldDB" id="A0A1F7JCG9"/>
<dbReference type="Proteomes" id="UP000177418">
    <property type="component" value="Unassembled WGS sequence"/>
</dbReference>
<evidence type="ECO:0000256" key="2">
    <source>
        <dbReference type="ARBA" id="ARBA00022980"/>
    </source>
</evidence>
<sequence length="164" mass="18894">MYKGVKKIKIKKGKDSNRSIVRKLIVNFILRGKITTTLKRAKIIQSQIDRLVHYAIRNSESDKNQLLKKLNDKNSISKLINQAVPVLKARSSGFTRIKKMGYRLGDGANMVLLEWVEKVELERPKKVTDKKATGKDIKKLDNPIEPVEKVAEKKQEKNEREQTK</sequence>
<dbReference type="EMBL" id="MGAV01000021">
    <property type="protein sequence ID" value="OGK53308.1"/>
    <property type="molecule type" value="Genomic_DNA"/>
</dbReference>
<evidence type="ECO:0000313" key="8">
    <source>
        <dbReference type="EMBL" id="OGK53308.1"/>
    </source>
</evidence>
<dbReference type="PANTHER" id="PTHR14413:SF16">
    <property type="entry name" value="LARGE RIBOSOMAL SUBUNIT PROTEIN BL17M"/>
    <property type="match status" value="1"/>
</dbReference>
<dbReference type="NCBIfam" id="TIGR00059">
    <property type="entry name" value="L17"/>
    <property type="match status" value="1"/>
</dbReference>
<proteinExistence type="inferred from homology"/>
<name>A0A1F7JCG9_9BACT</name>
<gene>
    <name evidence="8" type="ORF">A3H78_03320</name>
</gene>
<reference evidence="8 9" key="1">
    <citation type="journal article" date="2016" name="Nat. Commun.">
        <title>Thousands of microbial genomes shed light on interconnected biogeochemical processes in an aquifer system.</title>
        <authorList>
            <person name="Anantharaman K."/>
            <person name="Brown C.T."/>
            <person name="Hug L.A."/>
            <person name="Sharon I."/>
            <person name="Castelle C.J."/>
            <person name="Probst A.J."/>
            <person name="Thomas B.C."/>
            <person name="Singh A."/>
            <person name="Wilkins M.J."/>
            <person name="Karaoz U."/>
            <person name="Brodie E.L."/>
            <person name="Williams K.H."/>
            <person name="Hubbard S.S."/>
            <person name="Banfield J.F."/>
        </authorList>
    </citation>
    <scope>NUCLEOTIDE SEQUENCE [LARGE SCALE GENOMIC DNA]</scope>
</reference>
<comment type="similarity">
    <text evidence="1 5">Belongs to the bacterial ribosomal protein bL17 family.</text>
</comment>
<keyword evidence="2 5" id="KW-0689">Ribosomal protein</keyword>
<evidence type="ECO:0000313" key="9">
    <source>
        <dbReference type="Proteomes" id="UP000177418"/>
    </source>
</evidence>
<comment type="caution">
    <text evidence="8">The sequence shown here is derived from an EMBL/GenBank/DDBJ whole genome shotgun (WGS) entry which is preliminary data.</text>
</comment>
<dbReference type="Pfam" id="PF01196">
    <property type="entry name" value="Ribosomal_L17"/>
    <property type="match status" value="1"/>
</dbReference>